<dbReference type="PANTHER" id="PTHR23028:SF53">
    <property type="entry name" value="ACYL_TRANSF_3 DOMAIN-CONTAINING PROTEIN"/>
    <property type="match status" value="1"/>
</dbReference>
<sequence length="414" mass="46385">MSTVTKTIPVSSEKHGQSEAPNRIRLEYLDGLRGLAALYVMLAHAFTLGTVATGQVRSSFSPLFYFITRGLSYPHYAVAVFIVLSGFCLMLPVARSKDRALSGGFLGFVKRRARRILPPYYVALAFVLCILFVSHHFAKHESAEQADLSVRNIAYHLLLIHNLFSKYNMALDGPMWSAAWEWQIYFLFALILLPIWRRFGILWAVITGYLIGYSPILLLPTAANLSWTAPWYLGLFAMGMAAAVVLSSPIAQYRWIKNPNQQNTVLAVMAIVMLSITFLRPSWLDPDNFSWAVDPIIGAFTALLILACANNPRSSWLHKTVVRGLESRVMMVLGTFSYSLYLVHYPILQKMRNTMVQHHVSDASRLALIYLVGVPVSLGAAYLFHLAFERPYMSKPAPKTERQAEVAAIVNPAP</sequence>
<dbReference type="PANTHER" id="PTHR23028">
    <property type="entry name" value="ACETYLTRANSFERASE"/>
    <property type="match status" value="1"/>
</dbReference>
<dbReference type="GO" id="GO:0016747">
    <property type="term" value="F:acyltransferase activity, transferring groups other than amino-acyl groups"/>
    <property type="evidence" value="ECO:0007669"/>
    <property type="project" value="InterPro"/>
</dbReference>
<dbReference type="GO" id="GO:0009103">
    <property type="term" value="P:lipopolysaccharide biosynthetic process"/>
    <property type="evidence" value="ECO:0007669"/>
    <property type="project" value="TreeGrafter"/>
</dbReference>
<evidence type="ECO:0000313" key="1">
    <source>
        <dbReference type="EMBL" id="BDI30086.1"/>
    </source>
</evidence>
<accession>A0A402D1Y6</accession>
<reference evidence="1 2" key="1">
    <citation type="journal article" date="2019" name="Int. J. Syst. Evol. Microbiol.">
        <title>Capsulimonas corticalis gen. nov., sp. nov., an aerobic capsulated bacterium, of a novel bacterial order, Capsulimonadales ord. nov., of the class Armatimonadia of the phylum Armatimonadetes.</title>
        <authorList>
            <person name="Li J."/>
            <person name="Kudo C."/>
            <person name="Tonouchi A."/>
        </authorList>
    </citation>
    <scope>NUCLEOTIDE SEQUENCE [LARGE SCALE GENOMIC DNA]</scope>
    <source>
        <strain evidence="1 2">AX-7</strain>
    </source>
</reference>
<dbReference type="InterPro" id="IPR050879">
    <property type="entry name" value="Acyltransferase_3"/>
</dbReference>
<dbReference type="Proteomes" id="UP000287394">
    <property type="component" value="Chromosome"/>
</dbReference>
<dbReference type="RefSeq" id="WP_119323541.1">
    <property type="nucleotide sequence ID" value="NZ_AP025739.1"/>
</dbReference>
<name>A0A402D1Y6_9BACT</name>
<dbReference type="Pfam" id="PF01757">
    <property type="entry name" value="Acyl_transf_3"/>
    <property type="match status" value="1"/>
</dbReference>
<dbReference type="GO" id="GO:0016020">
    <property type="term" value="C:membrane"/>
    <property type="evidence" value="ECO:0007669"/>
    <property type="project" value="TreeGrafter"/>
</dbReference>
<dbReference type="KEGG" id="ccot:CCAX7_21370"/>
<organism evidence="1 2">
    <name type="scientific">Capsulimonas corticalis</name>
    <dbReference type="NCBI Taxonomy" id="2219043"/>
    <lineage>
        <taxon>Bacteria</taxon>
        <taxon>Bacillati</taxon>
        <taxon>Armatimonadota</taxon>
        <taxon>Armatimonadia</taxon>
        <taxon>Capsulimonadales</taxon>
        <taxon>Capsulimonadaceae</taxon>
        <taxon>Capsulimonas</taxon>
    </lineage>
</organism>
<dbReference type="OrthoDB" id="572802at2"/>
<keyword evidence="2" id="KW-1185">Reference proteome</keyword>
<protein>
    <submittedName>
        <fullName evidence="1">Uncharacterized protein</fullName>
    </submittedName>
</protein>
<dbReference type="AlphaFoldDB" id="A0A402D1Y6"/>
<dbReference type="EMBL" id="AP025739">
    <property type="protein sequence ID" value="BDI30086.1"/>
    <property type="molecule type" value="Genomic_DNA"/>
</dbReference>
<dbReference type="InterPro" id="IPR002656">
    <property type="entry name" value="Acyl_transf_3_dom"/>
</dbReference>
<evidence type="ECO:0000313" key="2">
    <source>
        <dbReference type="Proteomes" id="UP000287394"/>
    </source>
</evidence>
<gene>
    <name evidence="1" type="ORF">CCAX7_21370</name>
</gene>
<proteinExistence type="predicted"/>